<dbReference type="PRINTS" id="PR00146">
    <property type="entry name" value="DHPICSNTHASE"/>
</dbReference>
<evidence type="ECO:0000256" key="2">
    <source>
        <dbReference type="ARBA" id="ARBA00023239"/>
    </source>
</evidence>
<proteinExistence type="inferred from homology"/>
<keyword evidence="2 3" id="KW-0456">Lyase</keyword>
<comment type="caution">
    <text evidence="4">The sequence shown here is derived from an EMBL/GenBank/DDBJ whole genome shotgun (WGS) entry which is preliminary data.</text>
</comment>
<keyword evidence="5" id="KW-1185">Reference proteome</keyword>
<dbReference type="RefSeq" id="WP_274046363.1">
    <property type="nucleotide sequence ID" value="NZ_JANCPR020000031.1"/>
</dbReference>
<evidence type="ECO:0000313" key="5">
    <source>
        <dbReference type="Proteomes" id="UP001214441"/>
    </source>
</evidence>
<dbReference type="PANTHER" id="PTHR12128:SF66">
    <property type="entry name" value="4-HYDROXY-2-OXOGLUTARATE ALDOLASE, MITOCHONDRIAL"/>
    <property type="match status" value="1"/>
</dbReference>
<dbReference type="InterPro" id="IPR002220">
    <property type="entry name" value="DapA-like"/>
</dbReference>
<comment type="similarity">
    <text evidence="1 3">Belongs to the DapA family.</text>
</comment>
<dbReference type="Pfam" id="PF00701">
    <property type="entry name" value="DHDPS"/>
    <property type="match status" value="1"/>
</dbReference>
<name>A0ABT7A2V0_9ACTN</name>
<dbReference type="InterPro" id="IPR013785">
    <property type="entry name" value="Aldolase_TIM"/>
</dbReference>
<sequence length="299" mass="30944">MTQPASLHGVHVPLVTPFAPEGHIAEDSLEELARAVLAAGATGIVALGTTSEAAALDSAEKATVISVCARVCREHDAALTIGIGTNDTRAGERALGELAHRPEITAALVPVPYFTRPSQAGVLAHFAHLARVSPVSLIVYHVPYRTAQPLDAATLRALGELPGVVGVKLAQGCVDRETVDLLGDLPPGFAVLAGDDLFLSPLLALGATGGILASAHLATSRFAELATAWSQGDLSRARHLGHALARLSTAAFSEPNPTVIKGVLHAQGRIPTPDVRLPLLPAHRDSVTDTLKRLADLGG</sequence>
<protein>
    <submittedName>
        <fullName evidence="4">Dihydrodipicolinate synthase family protein</fullName>
    </submittedName>
</protein>
<accession>A0ABT7A2V0</accession>
<dbReference type="SUPFAM" id="SSF51569">
    <property type="entry name" value="Aldolase"/>
    <property type="match status" value="1"/>
</dbReference>
<dbReference type="PIRSF" id="PIRSF001365">
    <property type="entry name" value="DHDPS"/>
    <property type="match status" value="1"/>
</dbReference>
<dbReference type="PANTHER" id="PTHR12128">
    <property type="entry name" value="DIHYDRODIPICOLINATE SYNTHASE"/>
    <property type="match status" value="1"/>
</dbReference>
<reference evidence="4 5" key="1">
    <citation type="submission" date="2023-05" db="EMBL/GenBank/DDBJ databases">
        <title>Streptantibioticus silvisoli sp. nov., acidotolerant actinomycetes 1 from pine litter.</title>
        <authorList>
            <person name="Swiecimska M."/>
            <person name="Golinska P."/>
            <person name="Sangal V."/>
            <person name="Wachnowicz B."/>
            <person name="Goodfellow M."/>
        </authorList>
    </citation>
    <scope>NUCLEOTIDE SEQUENCE [LARGE SCALE GENOMIC DNA]</scope>
    <source>
        <strain evidence="4 5">DSM 42109</strain>
    </source>
</reference>
<organism evidence="4 5">
    <name type="scientific">Streptomyces iconiensis</name>
    <dbReference type="NCBI Taxonomy" id="1384038"/>
    <lineage>
        <taxon>Bacteria</taxon>
        <taxon>Bacillati</taxon>
        <taxon>Actinomycetota</taxon>
        <taxon>Actinomycetes</taxon>
        <taxon>Kitasatosporales</taxon>
        <taxon>Streptomycetaceae</taxon>
        <taxon>Streptomyces</taxon>
    </lineage>
</organism>
<dbReference type="SMART" id="SM01130">
    <property type="entry name" value="DHDPS"/>
    <property type="match status" value="1"/>
</dbReference>
<gene>
    <name evidence="4" type="ORF">NMN56_027735</name>
</gene>
<evidence type="ECO:0000313" key="4">
    <source>
        <dbReference type="EMBL" id="MDJ1135677.1"/>
    </source>
</evidence>
<evidence type="ECO:0000256" key="1">
    <source>
        <dbReference type="ARBA" id="ARBA00007592"/>
    </source>
</evidence>
<evidence type="ECO:0000256" key="3">
    <source>
        <dbReference type="PIRNR" id="PIRNR001365"/>
    </source>
</evidence>
<dbReference type="Gene3D" id="3.20.20.70">
    <property type="entry name" value="Aldolase class I"/>
    <property type="match status" value="1"/>
</dbReference>
<dbReference type="Proteomes" id="UP001214441">
    <property type="component" value="Unassembled WGS sequence"/>
</dbReference>
<dbReference type="EMBL" id="JANCPR020000031">
    <property type="protein sequence ID" value="MDJ1135677.1"/>
    <property type="molecule type" value="Genomic_DNA"/>
</dbReference>